<reference evidence="7" key="1">
    <citation type="journal article" date="2019" name="Int. J. Syst. Evol. Microbiol.">
        <title>The Global Catalogue of Microorganisms (GCM) 10K type strain sequencing project: providing services to taxonomists for standard genome sequencing and annotation.</title>
        <authorList>
            <consortium name="The Broad Institute Genomics Platform"/>
            <consortium name="The Broad Institute Genome Sequencing Center for Infectious Disease"/>
            <person name="Wu L."/>
            <person name="Ma J."/>
        </authorList>
    </citation>
    <scope>NUCLEOTIDE SEQUENCE [LARGE SCALE GENOMIC DNA]</scope>
    <source>
        <strain evidence="7">JCM 16703</strain>
    </source>
</reference>
<dbReference type="PANTHER" id="PTHR42978:SF3">
    <property type="entry name" value="BLR3078 PROTEIN"/>
    <property type="match status" value="1"/>
</dbReference>
<keyword evidence="7" id="KW-1185">Reference proteome</keyword>
<evidence type="ECO:0000256" key="2">
    <source>
        <dbReference type="ARBA" id="ARBA00022723"/>
    </source>
</evidence>
<keyword evidence="3" id="KW-0378">Hydrolase</keyword>
<accession>A0ABP7X9Y7</accession>
<dbReference type="Pfam" id="PF00753">
    <property type="entry name" value="Lactamase_B"/>
    <property type="match status" value="1"/>
</dbReference>
<evidence type="ECO:0000259" key="5">
    <source>
        <dbReference type="SMART" id="SM00849"/>
    </source>
</evidence>
<evidence type="ECO:0000256" key="3">
    <source>
        <dbReference type="ARBA" id="ARBA00022801"/>
    </source>
</evidence>
<dbReference type="SUPFAM" id="SSF56281">
    <property type="entry name" value="Metallo-hydrolase/oxidoreductase"/>
    <property type="match status" value="1"/>
</dbReference>
<dbReference type="Gene3D" id="3.60.15.10">
    <property type="entry name" value="Ribonuclease Z/Hydroxyacylglutathione hydrolase-like"/>
    <property type="match status" value="1"/>
</dbReference>
<dbReference type="InterPro" id="IPR036866">
    <property type="entry name" value="RibonucZ/Hydroxyglut_hydro"/>
</dbReference>
<proteinExistence type="inferred from homology"/>
<name>A0ABP7X9Y7_9ACTN</name>
<protein>
    <submittedName>
        <fullName evidence="6">MBL fold metallo-hydrolase</fullName>
    </submittedName>
</protein>
<keyword evidence="4" id="KW-0862">Zinc</keyword>
<organism evidence="6 7">
    <name type="scientific">Nocardioides fonticola</name>
    <dbReference type="NCBI Taxonomy" id="450363"/>
    <lineage>
        <taxon>Bacteria</taxon>
        <taxon>Bacillati</taxon>
        <taxon>Actinomycetota</taxon>
        <taxon>Actinomycetes</taxon>
        <taxon>Propionibacteriales</taxon>
        <taxon>Nocardioidaceae</taxon>
        <taxon>Nocardioides</taxon>
    </lineage>
</organism>
<comment type="similarity">
    <text evidence="1">Belongs to the metallo-beta-lactamase superfamily.</text>
</comment>
<feature type="domain" description="Metallo-beta-lactamase" evidence="5">
    <location>
        <begin position="17"/>
        <end position="244"/>
    </location>
</feature>
<evidence type="ECO:0000256" key="1">
    <source>
        <dbReference type="ARBA" id="ARBA00007749"/>
    </source>
</evidence>
<dbReference type="CDD" id="cd07742">
    <property type="entry name" value="metallo-hydrolase-like_MBL-fold"/>
    <property type="match status" value="1"/>
</dbReference>
<keyword evidence="2" id="KW-0479">Metal-binding</keyword>
<gene>
    <name evidence="6" type="ORF">GCM10022215_00550</name>
</gene>
<dbReference type="SMART" id="SM00849">
    <property type="entry name" value="Lactamase_B"/>
    <property type="match status" value="1"/>
</dbReference>
<evidence type="ECO:0000313" key="7">
    <source>
        <dbReference type="Proteomes" id="UP001501495"/>
    </source>
</evidence>
<evidence type="ECO:0000256" key="4">
    <source>
        <dbReference type="ARBA" id="ARBA00022833"/>
    </source>
</evidence>
<dbReference type="InterPro" id="IPR051013">
    <property type="entry name" value="MBL_superfamily_lactonases"/>
</dbReference>
<dbReference type="PANTHER" id="PTHR42978">
    <property type="entry name" value="QUORUM-QUENCHING LACTONASE YTNP-RELATED-RELATED"/>
    <property type="match status" value="1"/>
</dbReference>
<dbReference type="InterPro" id="IPR001279">
    <property type="entry name" value="Metallo-B-lactamas"/>
</dbReference>
<dbReference type="EMBL" id="BAAAZH010000001">
    <property type="protein sequence ID" value="GAA4107575.1"/>
    <property type="molecule type" value="Genomic_DNA"/>
</dbReference>
<dbReference type="Proteomes" id="UP001501495">
    <property type="component" value="Unassembled WGS sequence"/>
</dbReference>
<comment type="caution">
    <text evidence="6">The sequence shown here is derived from an EMBL/GenBank/DDBJ whole genome shotgun (WGS) entry which is preliminary data.</text>
</comment>
<evidence type="ECO:0000313" key="6">
    <source>
        <dbReference type="EMBL" id="GAA4107575.1"/>
    </source>
</evidence>
<sequence>MRPIGGGRGGLLPASMVAHCLLVERDRGLLLVDTGFGTADIADPGRLGQPFRAMVGPRLDAGETAIAQVRARGFDPRDVTDIVVTHLDLDHAGGLGDFPHARVHVYDRELSAALRPGLRERARYVQAQWAHGPQWVTHEARGDSWRGLRAVRALGDDVVLVPLHGHTRGHAGVAVDTGGEDGWLLHAGDAYFHASEATPSPHAPVGLVAFQRLMSIDDRTRRANQERIRQLAASQVDVRVFCAHDVQEFEELAGR</sequence>